<accession>A0A8J6BUW1</accession>
<dbReference type="PANTHER" id="PTHR34570:SF12">
    <property type="entry name" value="EXPRESSED PROTEIN"/>
    <property type="match status" value="1"/>
</dbReference>
<dbReference type="Proteomes" id="UP000729402">
    <property type="component" value="Unassembled WGS sequence"/>
</dbReference>
<keyword evidence="3" id="KW-1185">Reference proteome</keyword>
<reference evidence="2" key="1">
    <citation type="journal article" date="2021" name="bioRxiv">
        <title>Whole Genome Assembly and Annotation of Northern Wild Rice, Zizania palustris L., Supports a Whole Genome Duplication in the Zizania Genus.</title>
        <authorList>
            <person name="Haas M."/>
            <person name="Kono T."/>
            <person name="Macchietto M."/>
            <person name="Millas R."/>
            <person name="McGilp L."/>
            <person name="Shao M."/>
            <person name="Duquette J."/>
            <person name="Hirsch C.N."/>
            <person name="Kimball J."/>
        </authorList>
    </citation>
    <scope>NUCLEOTIDE SEQUENCE</scope>
    <source>
        <tissue evidence="2">Fresh leaf tissue</tissue>
    </source>
</reference>
<organism evidence="2 3">
    <name type="scientific">Zizania palustris</name>
    <name type="common">Northern wild rice</name>
    <dbReference type="NCBI Taxonomy" id="103762"/>
    <lineage>
        <taxon>Eukaryota</taxon>
        <taxon>Viridiplantae</taxon>
        <taxon>Streptophyta</taxon>
        <taxon>Embryophyta</taxon>
        <taxon>Tracheophyta</taxon>
        <taxon>Spermatophyta</taxon>
        <taxon>Magnoliopsida</taxon>
        <taxon>Liliopsida</taxon>
        <taxon>Poales</taxon>
        <taxon>Poaceae</taxon>
        <taxon>BOP clade</taxon>
        <taxon>Oryzoideae</taxon>
        <taxon>Oryzeae</taxon>
        <taxon>Zizaniinae</taxon>
        <taxon>Zizania</taxon>
    </lineage>
</organism>
<dbReference type="PANTHER" id="PTHR34570">
    <property type="entry name" value="OS03G0593100 PROTEIN"/>
    <property type="match status" value="1"/>
</dbReference>
<feature type="region of interest" description="Disordered" evidence="1">
    <location>
        <begin position="45"/>
        <end position="108"/>
    </location>
</feature>
<comment type="caution">
    <text evidence="2">The sequence shown here is derived from an EMBL/GenBank/DDBJ whole genome shotgun (WGS) entry which is preliminary data.</text>
</comment>
<dbReference type="AlphaFoldDB" id="A0A8J6BUW1"/>
<protein>
    <submittedName>
        <fullName evidence="2">Uncharacterized protein</fullName>
    </submittedName>
</protein>
<proteinExistence type="predicted"/>
<evidence type="ECO:0000313" key="2">
    <source>
        <dbReference type="EMBL" id="KAG8091438.1"/>
    </source>
</evidence>
<sequence>MQPAMRRQGSCEFNSSIALLQERFRNLQKVREMREGREQLLQIMATTTAAGATTTPPAAPAAASAASPSSGEQPRWFSHTETEQLVRRPSSRPVQRADHVGEAGVQPPAVSVGRAAGLAVHSSGCRSDVEVDTSLHL</sequence>
<reference evidence="2" key="2">
    <citation type="submission" date="2021-02" db="EMBL/GenBank/DDBJ databases">
        <authorList>
            <person name="Kimball J.A."/>
            <person name="Haas M.W."/>
            <person name="Macchietto M."/>
            <person name="Kono T."/>
            <person name="Duquette J."/>
            <person name="Shao M."/>
        </authorList>
    </citation>
    <scope>NUCLEOTIDE SEQUENCE</scope>
    <source>
        <tissue evidence="2">Fresh leaf tissue</tissue>
    </source>
</reference>
<name>A0A8J6BUW1_ZIZPA</name>
<gene>
    <name evidence="2" type="ORF">GUJ93_ZPchr0012g20454</name>
</gene>
<dbReference type="EMBL" id="JAAALK010000080">
    <property type="protein sequence ID" value="KAG8091438.1"/>
    <property type="molecule type" value="Genomic_DNA"/>
</dbReference>
<evidence type="ECO:0000313" key="3">
    <source>
        <dbReference type="Proteomes" id="UP000729402"/>
    </source>
</evidence>
<evidence type="ECO:0000256" key="1">
    <source>
        <dbReference type="SAM" id="MobiDB-lite"/>
    </source>
</evidence>
<dbReference type="OrthoDB" id="671858at2759"/>
<feature type="compositionally biased region" description="Low complexity" evidence="1">
    <location>
        <begin position="45"/>
        <end position="71"/>
    </location>
</feature>